<evidence type="ECO:0000313" key="2">
    <source>
        <dbReference type="Proteomes" id="UP001162162"/>
    </source>
</evidence>
<dbReference type="EMBL" id="JAPWTK010000849">
    <property type="protein sequence ID" value="KAJ8935682.1"/>
    <property type="molecule type" value="Genomic_DNA"/>
</dbReference>
<proteinExistence type="predicted"/>
<organism evidence="1 2">
    <name type="scientific">Aromia moschata</name>
    <dbReference type="NCBI Taxonomy" id="1265417"/>
    <lineage>
        <taxon>Eukaryota</taxon>
        <taxon>Metazoa</taxon>
        <taxon>Ecdysozoa</taxon>
        <taxon>Arthropoda</taxon>
        <taxon>Hexapoda</taxon>
        <taxon>Insecta</taxon>
        <taxon>Pterygota</taxon>
        <taxon>Neoptera</taxon>
        <taxon>Endopterygota</taxon>
        <taxon>Coleoptera</taxon>
        <taxon>Polyphaga</taxon>
        <taxon>Cucujiformia</taxon>
        <taxon>Chrysomeloidea</taxon>
        <taxon>Cerambycidae</taxon>
        <taxon>Cerambycinae</taxon>
        <taxon>Callichromatini</taxon>
        <taxon>Aromia</taxon>
    </lineage>
</organism>
<reference evidence="1" key="1">
    <citation type="journal article" date="2023" name="Insect Mol. Biol.">
        <title>Genome sequencing provides insights into the evolution of gene families encoding plant cell wall-degrading enzymes in longhorned beetles.</title>
        <authorList>
            <person name="Shin N.R."/>
            <person name="Okamura Y."/>
            <person name="Kirsch R."/>
            <person name="Pauchet Y."/>
        </authorList>
    </citation>
    <scope>NUCLEOTIDE SEQUENCE</scope>
    <source>
        <strain evidence="1">AMC_N1</strain>
    </source>
</reference>
<accession>A0AAV8X9Q4</accession>
<name>A0AAV8X9Q4_9CUCU</name>
<dbReference type="Proteomes" id="UP001162162">
    <property type="component" value="Unassembled WGS sequence"/>
</dbReference>
<keyword evidence="2" id="KW-1185">Reference proteome</keyword>
<protein>
    <recommendedName>
        <fullName evidence="3">DDE Tnp4 domain-containing protein</fullName>
    </recommendedName>
</protein>
<dbReference type="AlphaFoldDB" id="A0AAV8X9Q4"/>
<comment type="caution">
    <text evidence="1">The sequence shown here is derived from an EMBL/GenBank/DDBJ whole genome shotgun (WGS) entry which is preliminary data.</text>
</comment>
<evidence type="ECO:0000313" key="1">
    <source>
        <dbReference type="EMBL" id="KAJ8935682.1"/>
    </source>
</evidence>
<gene>
    <name evidence="1" type="ORF">NQ318_016800</name>
</gene>
<sequence>MFQMIQRQRQGRYADANASADEEFINPGNHALAPYAYLQDMIFTTLRFLASGSFLQVVSNTQGIDRSTASRVIENVALCIAVQYKHLISMPQNNDEIRAAICDADLKLQSNDSTIITVDGHLAHDATIFANSRVRALFHNNHFGENVLVGDSCYGIKRYFITPLNNPQTPAERLFNETQIRTRNPIDVLGYGKVVFQYLPWE</sequence>
<evidence type="ECO:0008006" key="3">
    <source>
        <dbReference type="Google" id="ProtNLM"/>
    </source>
</evidence>